<dbReference type="PROSITE" id="PS00761">
    <property type="entry name" value="SPASE_I_3"/>
    <property type="match status" value="1"/>
</dbReference>
<evidence type="ECO:0000313" key="3">
    <source>
        <dbReference type="EMBL" id="PQO31603.1"/>
    </source>
</evidence>
<reference evidence="3 4" key="1">
    <citation type="submission" date="2018-02" db="EMBL/GenBank/DDBJ databases">
        <title>Comparative genomes isolates from brazilian mangrove.</title>
        <authorList>
            <person name="Araujo J.E."/>
            <person name="Taketani R.G."/>
            <person name="Silva M.C.P."/>
            <person name="Loureco M.V."/>
            <person name="Andreote F.D."/>
        </authorList>
    </citation>
    <scope>NUCLEOTIDE SEQUENCE [LARGE SCALE GENOMIC DNA]</scope>
    <source>
        <strain evidence="3 4">NAP PRIS-MGV</strain>
    </source>
</reference>
<organism evidence="3 4">
    <name type="scientific">Blastopirellula marina</name>
    <dbReference type="NCBI Taxonomy" id="124"/>
    <lineage>
        <taxon>Bacteria</taxon>
        <taxon>Pseudomonadati</taxon>
        <taxon>Planctomycetota</taxon>
        <taxon>Planctomycetia</taxon>
        <taxon>Pirellulales</taxon>
        <taxon>Pirellulaceae</taxon>
        <taxon>Blastopirellula</taxon>
    </lineage>
</organism>
<dbReference type="InterPro" id="IPR019533">
    <property type="entry name" value="Peptidase_S26"/>
</dbReference>
<dbReference type="OrthoDB" id="9802919at2"/>
<dbReference type="RefSeq" id="WP_105356668.1">
    <property type="nucleotide sequence ID" value="NZ_PUIB01000019.1"/>
</dbReference>
<evidence type="ECO:0000313" key="4">
    <source>
        <dbReference type="Proteomes" id="UP000239388"/>
    </source>
</evidence>
<dbReference type="GO" id="GO:0016020">
    <property type="term" value="C:membrane"/>
    <property type="evidence" value="ECO:0007669"/>
    <property type="project" value="InterPro"/>
</dbReference>
<comment type="caution">
    <text evidence="3">The sequence shown here is derived from an EMBL/GenBank/DDBJ whole genome shotgun (WGS) entry which is preliminary data.</text>
</comment>
<dbReference type="InterPro" id="IPR036286">
    <property type="entry name" value="LexA/Signal_pep-like_sf"/>
</dbReference>
<dbReference type="EMBL" id="PUIB01000019">
    <property type="protein sequence ID" value="PQO31603.1"/>
    <property type="molecule type" value="Genomic_DNA"/>
</dbReference>
<dbReference type="SUPFAM" id="SSF51306">
    <property type="entry name" value="LexA/Signal peptidase"/>
    <property type="match status" value="1"/>
</dbReference>
<protein>
    <recommendedName>
        <fullName evidence="2">Peptidase S26 domain-containing protein</fullName>
    </recommendedName>
</protein>
<dbReference type="AlphaFoldDB" id="A0A2S8FHI3"/>
<dbReference type="InterPro" id="IPR019758">
    <property type="entry name" value="Pept_S26A_signal_pept_1_CS"/>
</dbReference>
<dbReference type="Gene3D" id="2.10.109.10">
    <property type="entry name" value="Umud Fragment, subunit A"/>
    <property type="match status" value="1"/>
</dbReference>
<dbReference type="Pfam" id="PF10502">
    <property type="entry name" value="Peptidase_S26"/>
    <property type="match status" value="1"/>
</dbReference>
<sequence length="419" mass="46275">MRLGPFVVLLIAAVGVICFQAANLPPDPIYRVASGSMAPHLPGPHVMVRCDHCQFQAMVDGTVELPAELTCPNCGQASPTADSPVLPGRTIQWKPVAADELQRFDVVLLQTPSTPPSFAVKRIAFLPGESPRIEDGELYQNGSMIRKPSRQRETMKLLVFDQSHQASDNDRFLSQLPVGSGWDVRPGVLAFAPLRADKSEEGDWLIYHHRSCLPPPSPSDRDMPPKDSYGYNHALSRELFPANDLWLEWKFRHWNAKALVLKLQGTDVEASICIDFEKQVVRAQSSTESVELPLEVTSLTGVTVRAGKCDGMLFLEMDQGAQHWTFPLIATDLAFSAQPFAIQVQGGPAVLKQAKVYRDIVWLGGHGRTSAWSLDSKLAPHEIFVLGDNAPISDDSRGERGPIDIRKYLQGKLLRVQSD</sequence>
<name>A0A2S8FHI3_9BACT</name>
<dbReference type="Proteomes" id="UP000239388">
    <property type="component" value="Unassembled WGS sequence"/>
</dbReference>
<evidence type="ECO:0000259" key="2">
    <source>
        <dbReference type="Pfam" id="PF10502"/>
    </source>
</evidence>
<accession>A0A2S8FHI3</accession>
<dbReference type="GO" id="GO:0004252">
    <property type="term" value="F:serine-type endopeptidase activity"/>
    <property type="evidence" value="ECO:0007669"/>
    <property type="project" value="InterPro"/>
</dbReference>
<keyword evidence="1" id="KW-0378">Hydrolase</keyword>
<evidence type="ECO:0000256" key="1">
    <source>
        <dbReference type="ARBA" id="ARBA00022801"/>
    </source>
</evidence>
<dbReference type="GO" id="GO:0006465">
    <property type="term" value="P:signal peptide processing"/>
    <property type="evidence" value="ECO:0007669"/>
    <property type="project" value="InterPro"/>
</dbReference>
<gene>
    <name evidence="3" type="ORF">C5Y98_19500</name>
</gene>
<proteinExistence type="predicted"/>
<feature type="domain" description="Peptidase S26" evidence="2">
    <location>
        <begin position="8"/>
        <end position="161"/>
    </location>
</feature>